<reference evidence="2 3" key="1">
    <citation type="submission" date="2018-05" db="EMBL/GenBank/DDBJ databases">
        <title>A metagenomic window into the 2 km-deep terrestrial subsurface aquifer revealed taxonomically and functionally diverse microbial community comprising novel uncultured bacterial lineages.</title>
        <authorList>
            <person name="Kadnikov V.V."/>
            <person name="Mardanov A.V."/>
            <person name="Beletsky A.V."/>
            <person name="Banks D."/>
            <person name="Pimenov N.V."/>
            <person name="Frank Y.A."/>
            <person name="Karnachuk O.V."/>
            <person name="Ravin N.V."/>
        </authorList>
    </citation>
    <scope>NUCLEOTIDE SEQUENCE [LARGE SCALE GENOMIC DNA]</scope>
    <source>
        <strain evidence="2">BY</strain>
    </source>
</reference>
<dbReference type="InterPro" id="IPR043129">
    <property type="entry name" value="ATPase_NBD"/>
</dbReference>
<sequence length="413" mass="44834">MANPIVRTRKGLLLLESPDSPAQRTAEKRRIRKHQVLNAIRLYGPIARVDVARKLGFNLPTVSGLVDELVAEGLALESAPKKTAIGRRPIPVSLNPHAACVLGVDLGKIVTIGLLMNLGGTVLGRMESNTPSFSSPQEQGEWVRQFVREFLQSHAETIPPLAGVGVALPGFIYRPERAERHLTPEVEAIQSRLHEDLDIPIIVDNDAQMMALGTLWFGNETDLKTFCILNIGYGIGMGTVIDRAVYSGFYGHAGEIGHIPLGEPGLPCYCGGHSCLENTASGSGIERMAREMGLVHGNKVLSVFDIADLARQSDPKALEIWQKFSQALARGIGTIITLFNPEAVILAGRFTRCADVFFDATMEHLRQTTFPALLEETTIKVSDLKENAGPLGTCASVLHHIFYASHIPAEAVV</sequence>
<accession>A0A2Z4Y522</accession>
<dbReference type="InterPro" id="IPR036390">
    <property type="entry name" value="WH_DNA-bd_sf"/>
</dbReference>
<dbReference type="SUPFAM" id="SSF53067">
    <property type="entry name" value="Actin-like ATPase domain"/>
    <property type="match status" value="1"/>
</dbReference>
<organism evidence="2 3">
    <name type="scientific">Sumerlaea chitinivorans</name>
    <dbReference type="NCBI Taxonomy" id="2250252"/>
    <lineage>
        <taxon>Bacteria</taxon>
        <taxon>Candidatus Sumerlaeota</taxon>
        <taxon>Candidatus Sumerlaeia</taxon>
        <taxon>Candidatus Sumerlaeales</taxon>
        <taxon>Candidatus Sumerlaeaceae</taxon>
        <taxon>Candidatus Sumerlaea</taxon>
    </lineage>
</organism>
<dbReference type="InterPro" id="IPR036388">
    <property type="entry name" value="WH-like_DNA-bd_sf"/>
</dbReference>
<protein>
    <submittedName>
        <fullName evidence="2">Xylose-responsive transcription regulator, ROK family</fullName>
    </submittedName>
</protein>
<comment type="similarity">
    <text evidence="1">Belongs to the ROK (NagC/XylR) family.</text>
</comment>
<proteinExistence type="inferred from homology"/>
<evidence type="ECO:0000313" key="2">
    <source>
        <dbReference type="EMBL" id="AXA36311.1"/>
    </source>
</evidence>
<dbReference type="PANTHER" id="PTHR18964:SF149">
    <property type="entry name" value="BIFUNCTIONAL UDP-N-ACETYLGLUCOSAMINE 2-EPIMERASE_N-ACETYLMANNOSAMINE KINASE"/>
    <property type="match status" value="1"/>
</dbReference>
<dbReference type="KEGG" id="schv:BRCON_1534"/>
<dbReference type="PANTHER" id="PTHR18964">
    <property type="entry name" value="ROK (REPRESSOR, ORF, KINASE) FAMILY"/>
    <property type="match status" value="1"/>
</dbReference>
<name>A0A2Z4Y522_SUMC1</name>
<dbReference type="SUPFAM" id="SSF46785">
    <property type="entry name" value="Winged helix' DNA-binding domain"/>
    <property type="match status" value="1"/>
</dbReference>
<dbReference type="Gene3D" id="1.10.10.10">
    <property type="entry name" value="Winged helix-like DNA-binding domain superfamily/Winged helix DNA-binding domain"/>
    <property type="match status" value="1"/>
</dbReference>
<evidence type="ECO:0000256" key="1">
    <source>
        <dbReference type="ARBA" id="ARBA00006479"/>
    </source>
</evidence>
<evidence type="ECO:0000313" key="3">
    <source>
        <dbReference type="Proteomes" id="UP000262583"/>
    </source>
</evidence>
<dbReference type="EMBL" id="CP030759">
    <property type="protein sequence ID" value="AXA36311.1"/>
    <property type="molecule type" value="Genomic_DNA"/>
</dbReference>
<dbReference type="Proteomes" id="UP000262583">
    <property type="component" value="Chromosome"/>
</dbReference>
<dbReference type="InterPro" id="IPR000600">
    <property type="entry name" value="ROK"/>
</dbReference>
<gene>
    <name evidence="2" type="ORF">BRCON_1534</name>
</gene>
<dbReference type="Pfam" id="PF00480">
    <property type="entry name" value="ROK"/>
    <property type="match status" value="1"/>
</dbReference>
<dbReference type="Gene3D" id="3.30.420.40">
    <property type="match status" value="2"/>
</dbReference>
<dbReference type="AlphaFoldDB" id="A0A2Z4Y522"/>